<dbReference type="Proteomes" id="UP000320333">
    <property type="component" value="Unassembled WGS sequence"/>
</dbReference>
<comment type="caution">
    <text evidence="10">The sequence shown here is derived from an EMBL/GenBank/DDBJ whole genome shotgun (WGS) entry which is preliminary data.</text>
</comment>
<keyword evidence="11" id="KW-1185">Reference proteome</keyword>
<feature type="transmembrane region" description="Helical" evidence="8">
    <location>
        <begin position="808"/>
        <end position="828"/>
    </location>
</feature>
<evidence type="ECO:0000313" key="11">
    <source>
        <dbReference type="Proteomes" id="UP000320333"/>
    </source>
</evidence>
<evidence type="ECO:0000256" key="4">
    <source>
        <dbReference type="ARBA" id="ARBA00022741"/>
    </source>
</evidence>
<name>A0A507FGS9_9FUNG</name>
<keyword evidence="4" id="KW-0547">Nucleotide-binding</keyword>
<dbReference type="PANTHER" id="PTHR48041:SF91">
    <property type="entry name" value="ABC TRANSPORTER G FAMILY MEMBER 28"/>
    <property type="match status" value="1"/>
</dbReference>
<accession>A0A507FGS9</accession>
<dbReference type="GO" id="GO:0140359">
    <property type="term" value="F:ABC-type transporter activity"/>
    <property type="evidence" value="ECO:0007669"/>
    <property type="project" value="InterPro"/>
</dbReference>
<dbReference type="SUPFAM" id="SSF52540">
    <property type="entry name" value="P-loop containing nucleoside triphosphate hydrolases"/>
    <property type="match status" value="1"/>
</dbReference>
<feature type="domain" description="ABC transporter" evidence="9">
    <location>
        <begin position="358"/>
        <end position="596"/>
    </location>
</feature>
<dbReference type="FunFam" id="3.40.50.300:FF:000367">
    <property type="entry name" value="ABC transporter G family member 24"/>
    <property type="match status" value="1"/>
</dbReference>
<gene>
    <name evidence="10" type="ORF">CcCBS67573_g03263</name>
</gene>
<dbReference type="InterPro" id="IPR003593">
    <property type="entry name" value="AAA+_ATPase"/>
</dbReference>
<sequence>MRPEVQETARHNPFSGWPVLGETWHLGIETEYRHGYGPGLACFVRPELPLGVPLLELDEATRDNSLAQCPLGFYCPFLNTSNPDTWPVLCPPNTYCEMLRLMGNRCMPQGMFEPMACWYGFYCPDPQTILVWSVDARIFLKTMLTELSNTASPEGHYCPSGSITPHKCRMFSHCPEGSIGEINYGMILLCLAIDVLVFVYLIIRKSKDYKNQGVSPWTGARFIKRWVNYRRRRARSKFEYAPRSDVCSTIELAEPCDTVGQSLLISKSSVLDEVSSSVFRISMADDMDATIDTLKSPPMKSFAFEEDYAVVESADNFHDDTCDLDQDSDIMSAVSNVSPLVTAFQTAFHGLDNLRMNLKFNRLKYSLGEKVILDGISGEVQSGKMTAILGPSGAGKTTFMNVLMGKLARSSGQISINGISSEMHTFRKMIGYVPQDDIMLQELTVREVIEYSAKARLPRDWSPQQMNELVDSILKVLSLEHIAHSIIGDELNRGISGGQRKRVNIAMELASAPLAIFLDEPTSGLDSTAALKVSQILRSVSRVGLTVVAIIHQPRIEIFNTFDDVLMIVPGGQTAYFGPVKQAQPYFENALGFVFGKESNPADVLMDILSGRGKMKHGGSSMEIDAIAKFWRTSGYPRTMEADLQNVLTLSDIVKVRGASMLQQLWNAHNRSLIQQARMFGHLAIELWVATLSGLIMGVAGRADEMYHGVLVAPYQQLSSTPNEWFLGLYGTLIGVAVAVAGGPAGVRLFGEEKLIYWREAASGHNALAYYLGKNISVLYRVALAALHFTGVYVLFSKPTFSLVVQYALIFLNFLCIYGIAAVISMITRRENASLLTVVLGLLCAIFDGFAPSLRDARKAGVEFLFAIFPNRFAAEAQYSLSLGVYSHIYDLQYATEYFGYELNKTVRNMIVMVALALGYRVLGFLLMVGMHRDKQR</sequence>
<keyword evidence="6 8" id="KW-1133">Transmembrane helix</keyword>
<feature type="transmembrane region" description="Helical" evidence="8">
    <location>
        <begin position="725"/>
        <end position="750"/>
    </location>
</feature>
<evidence type="ECO:0000256" key="1">
    <source>
        <dbReference type="ARBA" id="ARBA00004141"/>
    </source>
</evidence>
<dbReference type="EMBL" id="QEAP01000080">
    <property type="protein sequence ID" value="TPX75464.1"/>
    <property type="molecule type" value="Genomic_DNA"/>
</dbReference>
<dbReference type="AlphaFoldDB" id="A0A507FGS9"/>
<keyword evidence="5" id="KW-0067">ATP-binding</keyword>
<comment type="subcellular location">
    <subcellularLocation>
        <location evidence="1">Membrane</location>
        <topology evidence="1">Multi-pass membrane protein</topology>
    </subcellularLocation>
</comment>
<dbReference type="Gene3D" id="3.40.50.300">
    <property type="entry name" value="P-loop containing nucleotide triphosphate hydrolases"/>
    <property type="match status" value="1"/>
</dbReference>
<evidence type="ECO:0000256" key="3">
    <source>
        <dbReference type="ARBA" id="ARBA00022692"/>
    </source>
</evidence>
<evidence type="ECO:0000256" key="5">
    <source>
        <dbReference type="ARBA" id="ARBA00022840"/>
    </source>
</evidence>
<keyword evidence="3 8" id="KW-0812">Transmembrane</keyword>
<dbReference type="GO" id="GO:0005524">
    <property type="term" value="F:ATP binding"/>
    <property type="evidence" value="ECO:0007669"/>
    <property type="project" value="UniProtKB-KW"/>
</dbReference>
<dbReference type="STRING" id="246404.A0A507FGS9"/>
<organism evidence="10 11">
    <name type="scientific">Chytriomyces confervae</name>
    <dbReference type="NCBI Taxonomy" id="246404"/>
    <lineage>
        <taxon>Eukaryota</taxon>
        <taxon>Fungi</taxon>
        <taxon>Fungi incertae sedis</taxon>
        <taxon>Chytridiomycota</taxon>
        <taxon>Chytridiomycota incertae sedis</taxon>
        <taxon>Chytridiomycetes</taxon>
        <taxon>Chytridiales</taxon>
        <taxon>Chytriomycetaceae</taxon>
        <taxon>Chytriomyces</taxon>
    </lineage>
</organism>
<dbReference type="GO" id="GO:0016887">
    <property type="term" value="F:ATP hydrolysis activity"/>
    <property type="evidence" value="ECO:0007669"/>
    <property type="project" value="InterPro"/>
</dbReference>
<dbReference type="SMART" id="SM00382">
    <property type="entry name" value="AAA"/>
    <property type="match status" value="1"/>
</dbReference>
<keyword evidence="7 8" id="KW-0472">Membrane</keyword>
<protein>
    <recommendedName>
        <fullName evidence="9">ABC transporter domain-containing protein</fullName>
    </recommendedName>
</protein>
<dbReference type="PROSITE" id="PS50893">
    <property type="entry name" value="ABC_TRANSPORTER_2"/>
    <property type="match status" value="1"/>
</dbReference>
<dbReference type="PANTHER" id="PTHR48041">
    <property type="entry name" value="ABC TRANSPORTER G FAMILY MEMBER 28"/>
    <property type="match status" value="1"/>
</dbReference>
<evidence type="ECO:0000313" key="10">
    <source>
        <dbReference type="EMBL" id="TPX75464.1"/>
    </source>
</evidence>
<evidence type="ECO:0000256" key="8">
    <source>
        <dbReference type="SAM" id="Phobius"/>
    </source>
</evidence>
<dbReference type="OrthoDB" id="66620at2759"/>
<feature type="transmembrane region" description="Helical" evidence="8">
    <location>
        <begin position="182"/>
        <end position="203"/>
    </location>
</feature>
<dbReference type="CDD" id="cd03213">
    <property type="entry name" value="ABCG_EPDR"/>
    <property type="match status" value="1"/>
</dbReference>
<dbReference type="Pfam" id="PF00005">
    <property type="entry name" value="ABC_tran"/>
    <property type="match status" value="1"/>
</dbReference>
<proteinExistence type="predicted"/>
<dbReference type="InterPro" id="IPR003439">
    <property type="entry name" value="ABC_transporter-like_ATP-bd"/>
</dbReference>
<keyword evidence="2" id="KW-0813">Transport</keyword>
<feature type="transmembrane region" description="Helical" evidence="8">
    <location>
        <begin position="910"/>
        <end position="931"/>
    </location>
</feature>
<dbReference type="PROSITE" id="PS00211">
    <property type="entry name" value="ABC_TRANSPORTER_1"/>
    <property type="match status" value="1"/>
</dbReference>
<dbReference type="InterPro" id="IPR050352">
    <property type="entry name" value="ABCG_transporters"/>
</dbReference>
<evidence type="ECO:0000256" key="7">
    <source>
        <dbReference type="ARBA" id="ARBA00023136"/>
    </source>
</evidence>
<dbReference type="InterPro" id="IPR017871">
    <property type="entry name" value="ABC_transporter-like_CS"/>
</dbReference>
<evidence type="ECO:0000259" key="9">
    <source>
        <dbReference type="PROSITE" id="PS50893"/>
    </source>
</evidence>
<evidence type="ECO:0000256" key="6">
    <source>
        <dbReference type="ARBA" id="ARBA00022989"/>
    </source>
</evidence>
<evidence type="ECO:0000256" key="2">
    <source>
        <dbReference type="ARBA" id="ARBA00022448"/>
    </source>
</evidence>
<feature type="transmembrane region" description="Helical" evidence="8">
    <location>
        <begin position="680"/>
        <end position="700"/>
    </location>
</feature>
<dbReference type="Pfam" id="PF19055">
    <property type="entry name" value="ABC2_membrane_7"/>
    <property type="match status" value="2"/>
</dbReference>
<dbReference type="InterPro" id="IPR043926">
    <property type="entry name" value="ABCG_dom"/>
</dbReference>
<feature type="transmembrane region" description="Helical" evidence="8">
    <location>
        <begin position="778"/>
        <end position="796"/>
    </location>
</feature>
<dbReference type="InterPro" id="IPR027417">
    <property type="entry name" value="P-loop_NTPase"/>
</dbReference>
<feature type="transmembrane region" description="Helical" evidence="8">
    <location>
        <begin position="835"/>
        <end position="854"/>
    </location>
</feature>
<reference evidence="10 11" key="1">
    <citation type="journal article" date="2019" name="Sci. Rep.">
        <title>Comparative genomics of chytrid fungi reveal insights into the obligate biotrophic and pathogenic lifestyle of Synchytrium endobioticum.</title>
        <authorList>
            <person name="van de Vossenberg B.T.L.H."/>
            <person name="Warris S."/>
            <person name="Nguyen H.D.T."/>
            <person name="van Gent-Pelzer M.P.E."/>
            <person name="Joly D.L."/>
            <person name="van de Geest H.C."/>
            <person name="Bonants P.J.M."/>
            <person name="Smith D.S."/>
            <person name="Levesque C.A."/>
            <person name="van der Lee T.A.J."/>
        </authorList>
    </citation>
    <scope>NUCLEOTIDE SEQUENCE [LARGE SCALE GENOMIC DNA]</scope>
    <source>
        <strain evidence="10 11">CBS 675.73</strain>
    </source>
</reference>
<dbReference type="GO" id="GO:0016020">
    <property type="term" value="C:membrane"/>
    <property type="evidence" value="ECO:0007669"/>
    <property type="project" value="UniProtKB-SubCell"/>
</dbReference>